<evidence type="ECO:0000313" key="2">
    <source>
        <dbReference type="EMBL" id="KAK1343809.1"/>
    </source>
</evidence>
<keyword evidence="3" id="KW-1185">Reference proteome</keyword>
<proteinExistence type="predicted"/>
<feature type="compositionally biased region" description="Basic residues" evidence="1">
    <location>
        <begin position="56"/>
        <end position="67"/>
    </location>
</feature>
<organism evidence="2 3">
    <name type="scientific">Cnephaeus nilssonii</name>
    <name type="common">Northern bat</name>
    <name type="synonym">Eptesicus nilssonii</name>
    <dbReference type="NCBI Taxonomy" id="3371016"/>
    <lineage>
        <taxon>Eukaryota</taxon>
        <taxon>Metazoa</taxon>
        <taxon>Chordata</taxon>
        <taxon>Craniata</taxon>
        <taxon>Vertebrata</taxon>
        <taxon>Euteleostomi</taxon>
        <taxon>Mammalia</taxon>
        <taxon>Eutheria</taxon>
        <taxon>Laurasiatheria</taxon>
        <taxon>Chiroptera</taxon>
        <taxon>Yangochiroptera</taxon>
        <taxon>Vespertilionidae</taxon>
        <taxon>Cnephaeus</taxon>
    </lineage>
</organism>
<feature type="non-terminal residue" evidence="2">
    <location>
        <position position="196"/>
    </location>
</feature>
<dbReference type="AlphaFoldDB" id="A0AA40I6G5"/>
<feature type="region of interest" description="Disordered" evidence="1">
    <location>
        <begin position="27"/>
        <end position="99"/>
    </location>
</feature>
<sequence length="196" mass="22675">MWSIHNEEVLEKEARKPDWKVPISEKLSEGLVHRRTDSQPAPPRSKAKAGELSVCLRRRKAFRKPPRSWRLSEGLGHRRTDRQPAPPRSKAKAGELSVCLRRRKAFRKPPPRWRLSEGLGHQRTDSQLVHQITKILDANPEDVRVKSPLSKLRSSERWDLPLQGWERSRRNNVLSLDRKSKKGVRGRPVTSKTSSE</sequence>
<evidence type="ECO:0000256" key="1">
    <source>
        <dbReference type="SAM" id="MobiDB-lite"/>
    </source>
</evidence>
<feature type="compositionally biased region" description="Basic and acidic residues" evidence="1">
    <location>
        <begin position="27"/>
        <end position="37"/>
    </location>
</feature>
<gene>
    <name evidence="2" type="ORF">QTO34_014362</name>
</gene>
<feature type="region of interest" description="Disordered" evidence="1">
    <location>
        <begin position="169"/>
        <end position="196"/>
    </location>
</feature>
<name>A0AA40I6G5_CNENI</name>
<reference evidence="2" key="1">
    <citation type="submission" date="2023-06" db="EMBL/GenBank/DDBJ databases">
        <title>Reference genome for the Northern bat (Eptesicus nilssonii), a most northern bat species.</title>
        <authorList>
            <person name="Laine V.N."/>
            <person name="Pulliainen A.T."/>
            <person name="Lilley T.M."/>
        </authorList>
    </citation>
    <scope>NUCLEOTIDE SEQUENCE</scope>
    <source>
        <strain evidence="2">BLF_Eptnil</strain>
        <tissue evidence="2">Kidney</tissue>
    </source>
</reference>
<comment type="caution">
    <text evidence="2">The sequence shown here is derived from an EMBL/GenBank/DDBJ whole genome shotgun (WGS) entry which is preliminary data.</text>
</comment>
<protein>
    <submittedName>
        <fullName evidence="2">Uncharacterized protein</fullName>
    </submittedName>
</protein>
<evidence type="ECO:0000313" key="3">
    <source>
        <dbReference type="Proteomes" id="UP001177744"/>
    </source>
</evidence>
<dbReference type="EMBL" id="JAULJE010000004">
    <property type="protein sequence ID" value="KAK1343809.1"/>
    <property type="molecule type" value="Genomic_DNA"/>
</dbReference>
<accession>A0AA40I6G5</accession>
<dbReference type="Proteomes" id="UP001177744">
    <property type="component" value="Unassembled WGS sequence"/>
</dbReference>